<dbReference type="RefSeq" id="WP_092559727.1">
    <property type="nucleotide sequence ID" value="NZ_FOYZ01000003.1"/>
</dbReference>
<accession>A0A1I6ISR4</accession>
<evidence type="ECO:0000313" key="6">
    <source>
        <dbReference type="Proteomes" id="UP000199659"/>
    </source>
</evidence>
<dbReference type="PIRSF" id="PIRSF019455">
    <property type="entry name" value="CopR_AtkY"/>
    <property type="match status" value="1"/>
</dbReference>
<evidence type="ECO:0000256" key="3">
    <source>
        <dbReference type="ARBA" id="ARBA00023125"/>
    </source>
</evidence>
<dbReference type="STRING" id="37658.SAMN05661086_01142"/>
<dbReference type="EMBL" id="FOYZ01000003">
    <property type="protein sequence ID" value="SFR69778.1"/>
    <property type="molecule type" value="Genomic_DNA"/>
</dbReference>
<dbReference type="InterPro" id="IPR036388">
    <property type="entry name" value="WH-like_DNA-bd_sf"/>
</dbReference>
<sequence>MDAKDNYERLPDSELLVMKIIWEAETPVGTGKVVELVSEQKDWTRSTIQVLLTRLEERGFIGIEKRGRFKYYIPLIEEEEYLAKETKTFLEQFYSNSYKKLIASLVQDQAISKEDMDDIIQIITDAKRGEKND</sequence>
<dbReference type="OrthoDB" id="9795583at2"/>
<reference evidence="5 6" key="1">
    <citation type="submission" date="2016-10" db="EMBL/GenBank/DDBJ databases">
        <authorList>
            <person name="de Groot N.N."/>
        </authorList>
    </citation>
    <scope>NUCLEOTIDE SEQUENCE [LARGE SCALE GENOMIC DNA]</scope>
    <source>
        <strain evidence="5 6">743A</strain>
    </source>
</reference>
<keyword evidence="4" id="KW-0804">Transcription</keyword>
<name>A0A1I6ISR4_9FIRM</name>
<dbReference type="AlphaFoldDB" id="A0A1I6ISR4"/>
<organism evidence="5 6">
    <name type="scientific">Anaeromicropila populeti</name>
    <dbReference type="NCBI Taxonomy" id="37658"/>
    <lineage>
        <taxon>Bacteria</taxon>
        <taxon>Bacillati</taxon>
        <taxon>Bacillota</taxon>
        <taxon>Clostridia</taxon>
        <taxon>Lachnospirales</taxon>
        <taxon>Lachnospiraceae</taxon>
        <taxon>Anaeromicropila</taxon>
    </lineage>
</organism>
<proteinExistence type="inferred from homology"/>
<keyword evidence="3" id="KW-0238">DNA-binding</keyword>
<dbReference type="Gene3D" id="1.10.4040.10">
    <property type="entry name" value="Penicillinase repressor domain"/>
    <property type="match status" value="1"/>
</dbReference>
<evidence type="ECO:0000256" key="4">
    <source>
        <dbReference type="ARBA" id="ARBA00023163"/>
    </source>
</evidence>
<dbReference type="InterPro" id="IPR005650">
    <property type="entry name" value="BlaI_family"/>
</dbReference>
<dbReference type="GO" id="GO:0045892">
    <property type="term" value="P:negative regulation of DNA-templated transcription"/>
    <property type="evidence" value="ECO:0007669"/>
    <property type="project" value="InterPro"/>
</dbReference>
<comment type="similarity">
    <text evidence="1">Belongs to the BlaI transcriptional regulatory family.</text>
</comment>
<dbReference type="Proteomes" id="UP000199659">
    <property type="component" value="Unassembled WGS sequence"/>
</dbReference>
<evidence type="ECO:0000313" key="5">
    <source>
        <dbReference type="EMBL" id="SFR69778.1"/>
    </source>
</evidence>
<protein>
    <submittedName>
        <fullName evidence="5">Predicted transcriptional regulator</fullName>
    </submittedName>
</protein>
<keyword evidence="2" id="KW-0805">Transcription regulation</keyword>
<dbReference type="InterPro" id="IPR036390">
    <property type="entry name" value="WH_DNA-bd_sf"/>
</dbReference>
<evidence type="ECO:0000256" key="2">
    <source>
        <dbReference type="ARBA" id="ARBA00023015"/>
    </source>
</evidence>
<dbReference type="Pfam" id="PF03965">
    <property type="entry name" value="Penicillinase_R"/>
    <property type="match status" value="1"/>
</dbReference>
<dbReference type="SUPFAM" id="SSF46785">
    <property type="entry name" value="Winged helix' DNA-binding domain"/>
    <property type="match status" value="1"/>
</dbReference>
<keyword evidence="6" id="KW-1185">Reference proteome</keyword>
<dbReference type="Gene3D" id="1.10.10.10">
    <property type="entry name" value="Winged helix-like DNA-binding domain superfamily/Winged helix DNA-binding domain"/>
    <property type="match status" value="1"/>
</dbReference>
<gene>
    <name evidence="5" type="ORF">SAMN05661086_01142</name>
</gene>
<dbReference type="GO" id="GO:0003677">
    <property type="term" value="F:DNA binding"/>
    <property type="evidence" value="ECO:0007669"/>
    <property type="project" value="UniProtKB-KW"/>
</dbReference>
<evidence type="ECO:0000256" key="1">
    <source>
        <dbReference type="ARBA" id="ARBA00011046"/>
    </source>
</evidence>